<name>W2S5N1_CYPE1</name>
<dbReference type="EMBL" id="KB822717">
    <property type="protein sequence ID" value="ETN43900.1"/>
    <property type="molecule type" value="Genomic_DNA"/>
</dbReference>
<feature type="compositionally biased region" description="Basic and acidic residues" evidence="1">
    <location>
        <begin position="158"/>
        <end position="171"/>
    </location>
</feature>
<accession>W2S5N1</accession>
<evidence type="ECO:0000313" key="2">
    <source>
        <dbReference type="EMBL" id="ETN43900.1"/>
    </source>
</evidence>
<feature type="compositionally biased region" description="Low complexity" evidence="1">
    <location>
        <begin position="115"/>
        <end position="132"/>
    </location>
</feature>
<feature type="compositionally biased region" description="Basic and acidic residues" evidence="1">
    <location>
        <begin position="266"/>
        <end position="275"/>
    </location>
</feature>
<reference evidence="2 3" key="1">
    <citation type="submission" date="2013-03" db="EMBL/GenBank/DDBJ databases">
        <title>The Genome Sequence of Phialophora europaea CBS 101466.</title>
        <authorList>
            <consortium name="The Broad Institute Genomics Platform"/>
            <person name="Cuomo C."/>
            <person name="de Hoog S."/>
            <person name="Gorbushina A."/>
            <person name="Walker B."/>
            <person name="Young S.K."/>
            <person name="Zeng Q."/>
            <person name="Gargeya S."/>
            <person name="Fitzgerald M."/>
            <person name="Haas B."/>
            <person name="Abouelleil A."/>
            <person name="Allen A.W."/>
            <person name="Alvarado L."/>
            <person name="Arachchi H.M."/>
            <person name="Berlin A.M."/>
            <person name="Chapman S.B."/>
            <person name="Gainer-Dewar J."/>
            <person name="Goldberg J."/>
            <person name="Griggs A."/>
            <person name="Gujja S."/>
            <person name="Hansen M."/>
            <person name="Howarth C."/>
            <person name="Imamovic A."/>
            <person name="Ireland A."/>
            <person name="Larimer J."/>
            <person name="McCowan C."/>
            <person name="Murphy C."/>
            <person name="Pearson M."/>
            <person name="Poon T.W."/>
            <person name="Priest M."/>
            <person name="Roberts A."/>
            <person name="Saif S."/>
            <person name="Shea T."/>
            <person name="Sisk P."/>
            <person name="Sykes S."/>
            <person name="Wortman J."/>
            <person name="Nusbaum C."/>
            <person name="Birren B."/>
        </authorList>
    </citation>
    <scope>NUCLEOTIDE SEQUENCE [LARGE SCALE GENOMIC DNA]</scope>
    <source>
        <strain evidence="2 3">CBS 101466</strain>
    </source>
</reference>
<dbReference type="GeneID" id="19978370"/>
<protein>
    <submittedName>
        <fullName evidence="2">Uncharacterized protein</fullName>
    </submittedName>
</protein>
<feature type="region of interest" description="Disordered" evidence="1">
    <location>
        <begin position="226"/>
        <end position="275"/>
    </location>
</feature>
<sequence length="275" mass="31779">MDPSVWNSDAALEWHQVYTEWNDLRGNYFNSVIQAADTLRRLSRRMAALQRSSRMTNAQMNSRYMTLCQQMGYEEMTRDLVLQDGKGLFSADERAWMSFDELVDRYANFEAWRRQNPINGNGNSNQVNNGIGRVRSNEPTPPRTTSLDPNPRSMTLPERNKSIDTNRHAQPEYEQAPAYSEEPGYDHYGQDEKRQPEVQTQSPSLHQRRALQRSGTQRAFDFIARSSVAPSIPDINVPYNDDPLAPPPPLLSPRQIKDKRSSRKSMRYDTEEFMS</sequence>
<dbReference type="InParanoid" id="W2S5N1"/>
<keyword evidence="3" id="KW-1185">Reference proteome</keyword>
<dbReference type="VEuPathDB" id="FungiDB:HMPREF1541_11031"/>
<dbReference type="RefSeq" id="XP_008713922.1">
    <property type="nucleotide sequence ID" value="XM_008715700.1"/>
</dbReference>
<evidence type="ECO:0000256" key="1">
    <source>
        <dbReference type="SAM" id="MobiDB-lite"/>
    </source>
</evidence>
<organism evidence="2 3">
    <name type="scientific">Cyphellophora europaea (strain CBS 101466)</name>
    <name type="common">Phialophora europaea</name>
    <dbReference type="NCBI Taxonomy" id="1220924"/>
    <lineage>
        <taxon>Eukaryota</taxon>
        <taxon>Fungi</taxon>
        <taxon>Dikarya</taxon>
        <taxon>Ascomycota</taxon>
        <taxon>Pezizomycotina</taxon>
        <taxon>Eurotiomycetes</taxon>
        <taxon>Chaetothyriomycetidae</taxon>
        <taxon>Chaetothyriales</taxon>
        <taxon>Cyphellophoraceae</taxon>
        <taxon>Cyphellophora</taxon>
    </lineage>
</organism>
<dbReference type="Proteomes" id="UP000030752">
    <property type="component" value="Unassembled WGS sequence"/>
</dbReference>
<evidence type="ECO:0000313" key="3">
    <source>
        <dbReference type="Proteomes" id="UP000030752"/>
    </source>
</evidence>
<gene>
    <name evidence="2" type="ORF">HMPREF1541_11031</name>
</gene>
<proteinExistence type="predicted"/>
<feature type="region of interest" description="Disordered" evidence="1">
    <location>
        <begin position="115"/>
        <end position="213"/>
    </location>
</feature>
<dbReference type="AlphaFoldDB" id="W2S5N1"/>
<feature type="compositionally biased region" description="Basic and acidic residues" evidence="1">
    <location>
        <begin position="184"/>
        <end position="196"/>
    </location>
</feature>
<dbReference type="HOGENOM" id="CLU_1012008_0_0_1"/>
<dbReference type="OrthoDB" id="10459820at2759"/>